<feature type="region of interest" description="Disordered" evidence="1">
    <location>
        <begin position="1"/>
        <end position="66"/>
    </location>
</feature>
<dbReference type="AlphaFoldDB" id="H2EIG9"/>
<evidence type="ECO:0000256" key="1">
    <source>
        <dbReference type="SAM" id="MobiDB-lite"/>
    </source>
</evidence>
<feature type="non-terminal residue" evidence="2">
    <location>
        <position position="121"/>
    </location>
</feature>
<feature type="compositionally biased region" description="Basic and acidic residues" evidence="1">
    <location>
        <begin position="35"/>
        <end position="48"/>
    </location>
</feature>
<organism evidence="2">
    <name type="scientific">Malus domestica</name>
    <name type="common">Apple</name>
    <name type="synonym">Pyrus malus</name>
    <dbReference type="NCBI Taxonomy" id="3750"/>
    <lineage>
        <taxon>Eukaryota</taxon>
        <taxon>Viridiplantae</taxon>
        <taxon>Streptophyta</taxon>
        <taxon>Embryophyta</taxon>
        <taxon>Tracheophyta</taxon>
        <taxon>Spermatophyta</taxon>
        <taxon>Magnoliopsida</taxon>
        <taxon>eudicotyledons</taxon>
        <taxon>Gunneridae</taxon>
        <taxon>Pentapetalae</taxon>
        <taxon>rosids</taxon>
        <taxon>fabids</taxon>
        <taxon>Rosales</taxon>
        <taxon>Rosaceae</taxon>
        <taxon>Amygdaloideae</taxon>
        <taxon>Maleae</taxon>
        <taxon>Malus</taxon>
    </lineage>
</organism>
<accession>H2EIG9</accession>
<reference evidence="2" key="1">
    <citation type="submission" date="2011-10" db="EMBL/GenBank/DDBJ databases">
        <title>Characterization and isolation of differentially expressed bud sport genes in apple by suppression subtractive hybridization.</title>
        <authorList>
            <person name="Song Y."/>
        </authorList>
    </citation>
    <scope>NUCLEOTIDE SEQUENCE</scope>
</reference>
<evidence type="ECO:0000313" key="2">
    <source>
        <dbReference type="EMBL" id="AEX97091.1"/>
    </source>
</evidence>
<feature type="compositionally biased region" description="Basic and acidic residues" evidence="1">
    <location>
        <begin position="14"/>
        <end position="23"/>
    </location>
</feature>
<feature type="non-terminal residue" evidence="2">
    <location>
        <position position="1"/>
    </location>
</feature>
<dbReference type="EMBL" id="JN941573">
    <property type="protein sequence ID" value="AEX97091.1"/>
    <property type="molecule type" value="mRNA"/>
</dbReference>
<gene>
    <name evidence="2" type="primary">UEP</name>
</gene>
<protein>
    <submittedName>
        <fullName evidence="2">Ubiquitin extension protein</fullName>
    </submittedName>
</protein>
<proteinExistence type="evidence at transcript level"/>
<sequence length="121" mass="14060">APHLRRQAAGGRPDPCRLQHPEGVDSAPGAPPARWRQEAQEEDLHQAEEDQAQAQEGEARCPPVLQGRRFWKSPEAEKGVPQRRVWRRDFHGQPFRQALLWQVWSHLCVPEGWRRLSQTHR</sequence>
<name>H2EIG9_MALDO</name>